<feature type="coiled-coil region" evidence="1">
    <location>
        <begin position="202"/>
        <end position="229"/>
    </location>
</feature>
<sequence>MDRNSYCYCGVALRYVTDDFQLFTFILGCFPYNAASHSAQYLREFANKVLAEYKPVLGKTKFAVTDNEAKIHSHKQQKLPRKLQNYSETRFQNLPEVLINSNAMENYNVIEKELLDDICNFLEPFQDVINALSKDRQPCLHRLMPHGQCLVEHCHKKETDSSVIMQLKSFLARRIKNAWYINDYHRLATILHPKLKNFEFCRDEKERSIDVLKQEYDKLELNNSLTQKIASNVLQNNNANPSQTSTTKLKEILPLPNAPDQGRKKASTPIDDRNLLQLCKKYRTKSSQILSSELMLSNGKHLSARTKPLRTPAHKKQRFLFAREHQYWSQEQNNIIWSDEAHFEVLNRKNRTFVRRLRSEADQPFNFVPKVQDGGGSISVWECMASGARGPLVTYSGKVDGRAYVKIIEEALPSFIENAFDSSNKNWMFMRDNAPPHRSKYTMKWLQDKGIKVMEWPVTSPRS</sequence>
<keyword evidence="1" id="KW-0175">Coiled coil</keyword>
<gene>
    <name evidence="3" type="ORF">HFQ381_LOCUS26018</name>
    <name evidence="2" type="ORF">UJA718_LOCUS24319</name>
</gene>
<evidence type="ECO:0000256" key="1">
    <source>
        <dbReference type="SAM" id="Coils"/>
    </source>
</evidence>
<dbReference type="InterPro" id="IPR012337">
    <property type="entry name" value="RNaseH-like_sf"/>
</dbReference>
<name>A0A820TVV8_9BILA</name>
<reference evidence="2" key="1">
    <citation type="submission" date="2021-02" db="EMBL/GenBank/DDBJ databases">
        <authorList>
            <person name="Nowell W R."/>
        </authorList>
    </citation>
    <scope>NUCLEOTIDE SEQUENCE</scope>
</reference>
<dbReference type="GO" id="GO:0003676">
    <property type="term" value="F:nucleic acid binding"/>
    <property type="evidence" value="ECO:0007669"/>
    <property type="project" value="InterPro"/>
</dbReference>
<accession>A0A820TVV8</accession>
<dbReference type="AlphaFoldDB" id="A0A820TVV8"/>
<evidence type="ECO:0000313" key="4">
    <source>
        <dbReference type="Proteomes" id="UP000663873"/>
    </source>
</evidence>
<organism evidence="2 4">
    <name type="scientific">Rotaria socialis</name>
    <dbReference type="NCBI Taxonomy" id="392032"/>
    <lineage>
        <taxon>Eukaryota</taxon>
        <taxon>Metazoa</taxon>
        <taxon>Spiralia</taxon>
        <taxon>Gnathifera</taxon>
        <taxon>Rotifera</taxon>
        <taxon>Eurotatoria</taxon>
        <taxon>Bdelloidea</taxon>
        <taxon>Philodinida</taxon>
        <taxon>Philodinidae</taxon>
        <taxon>Rotaria</taxon>
    </lineage>
</organism>
<dbReference type="EMBL" id="CAJOBP010005570">
    <property type="protein sequence ID" value="CAF4472847.1"/>
    <property type="molecule type" value="Genomic_DNA"/>
</dbReference>
<dbReference type="PANTHER" id="PTHR47326:SF1">
    <property type="entry name" value="HTH PSQ-TYPE DOMAIN-CONTAINING PROTEIN"/>
    <property type="match status" value="1"/>
</dbReference>
<evidence type="ECO:0000313" key="2">
    <source>
        <dbReference type="EMBL" id="CAF4472847.1"/>
    </source>
</evidence>
<dbReference type="Proteomes" id="UP000663851">
    <property type="component" value="Unassembled WGS sequence"/>
</dbReference>
<dbReference type="SUPFAM" id="SSF53098">
    <property type="entry name" value="Ribonuclease H-like"/>
    <property type="match status" value="1"/>
</dbReference>
<keyword evidence="4" id="KW-1185">Reference proteome</keyword>
<dbReference type="Gene3D" id="3.30.420.10">
    <property type="entry name" value="Ribonuclease H-like superfamily/Ribonuclease H"/>
    <property type="match status" value="1"/>
</dbReference>
<dbReference type="Proteomes" id="UP000663873">
    <property type="component" value="Unassembled WGS sequence"/>
</dbReference>
<evidence type="ECO:0000313" key="3">
    <source>
        <dbReference type="EMBL" id="CAF4478213.1"/>
    </source>
</evidence>
<evidence type="ECO:0008006" key="5">
    <source>
        <dbReference type="Google" id="ProtNLM"/>
    </source>
</evidence>
<proteinExistence type="predicted"/>
<comment type="caution">
    <text evidence="2">The sequence shown here is derived from an EMBL/GenBank/DDBJ whole genome shotgun (WGS) entry which is preliminary data.</text>
</comment>
<dbReference type="InterPro" id="IPR036397">
    <property type="entry name" value="RNaseH_sf"/>
</dbReference>
<protein>
    <recommendedName>
        <fullName evidence="5">Transposase</fullName>
    </recommendedName>
</protein>
<dbReference type="PANTHER" id="PTHR47326">
    <property type="entry name" value="TRANSPOSABLE ELEMENT TC3 TRANSPOSASE-LIKE PROTEIN"/>
    <property type="match status" value="1"/>
</dbReference>
<dbReference type="EMBL" id="CAJOBO010003028">
    <property type="protein sequence ID" value="CAF4478213.1"/>
    <property type="molecule type" value="Genomic_DNA"/>
</dbReference>